<sequence length="188" mass="20807">MNRRNFLKSMGALAAVAVGVPTFTAISKPNKYSESLRLLDACRGIEDATEASFRVDLLIAHLFENFPAPAKSEANIAAVRTMLKTVVDEDGIRGIPPNVADEIYPVALIRLGLYTYGIDINPGRMKLFDQFHKIYGGIIISASYTVPVAIKPKTAQEAQNDILTKFNKETNWSSWEEDVKLYNIKGQA</sequence>
<dbReference type="Pfam" id="PF10518">
    <property type="entry name" value="TAT_signal"/>
    <property type="match status" value="1"/>
</dbReference>
<evidence type="ECO:0000313" key="1">
    <source>
        <dbReference type="EMBL" id="CAB5214601.1"/>
    </source>
</evidence>
<organism evidence="1">
    <name type="scientific">uncultured Caudovirales phage</name>
    <dbReference type="NCBI Taxonomy" id="2100421"/>
    <lineage>
        <taxon>Viruses</taxon>
        <taxon>Duplodnaviria</taxon>
        <taxon>Heunggongvirae</taxon>
        <taxon>Uroviricota</taxon>
        <taxon>Caudoviricetes</taxon>
        <taxon>Peduoviridae</taxon>
        <taxon>Maltschvirus</taxon>
        <taxon>Maltschvirus maltsch</taxon>
    </lineage>
</organism>
<name>A0A6J7WM17_9CAUD</name>
<reference evidence="1" key="1">
    <citation type="submission" date="2020-05" db="EMBL/GenBank/DDBJ databases">
        <authorList>
            <person name="Chiriac C."/>
            <person name="Salcher M."/>
            <person name="Ghai R."/>
            <person name="Kavagutti S V."/>
        </authorList>
    </citation>
    <scope>NUCLEOTIDE SEQUENCE</scope>
</reference>
<protein>
    <submittedName>
        <fullName evidence="1">Twin-arginine translocation pathway, signal sequence, bacterial/archaeal</fullName>
    </submittedName>
</protein>
<gene>
    <name evidence="1" type="ORF">UFOVP190_184</name>
</gene>
<dbReference type="EMBL" id="LR798243">
    <property type="protein sequence ID" value="CAB5214601.1"/>
    <property type="molecule type" value="Genomic_DNA"/>
</dbReference>
<proteinExistence type="predicted"/>
<dbReference type="InterPro" id="IPR019546">
    <property type="entry name" value="TAT_signal_bac_arc"/>
</dbReference>
<accession>A0A6J7WM17</accession>